<dbReference type="RefSeq" id="WP_029910797.1">
    <property type="nucleotide sequence ID" value="NZ_AP020335.1"/>
</dbReference>
<keyword evidence="5" id="KW-1185">Reference proteome</keyword>
<dbReference type="AlphaFoldDB" id="A0A066ZPW6"/>
<feature type="domain" description="DprA winged helix" evidence="3">
    <location>
        <begin position="319"/>
        <end position="364"/>
    </location>
</feature>
<dbReference type="SUPFAM" id="SSF102405">
    <property type="entry name" value="MCP/YpsA-like"/>
    <property type="match status" value="1"/>
</dbReference>
<evidence type="ECO:0000313" key="5">
    <source>
        <dbReference type="Proteomes" id="UP000027341"/>
    </source>
</evidence>
<dbReference type="GO" id="GO:0009294">
    <property type="term" value="P:DNA-mediated transformation"/>
    <property type="evidence" value="ECO:0007669"/>
    <property type="project" value="InterPro"/>
</dbReference>
<protein>
    <submittedName>
        <fullName evidence="4">DNA-binding protein</fullName>
    </submittedName>
</protein>
<evidence type="ECO:0000259" key="2">
    <source>
        <dbReference type="Pfam" id="PF02481"/>
    </source>
</evidence>
<dbReference type="GO" id="GO:0003677">
    <property type="term" value="F:DNA binding"/>
    <property type="evidence" value="ECO:0007669"/>
    <property type="project" value="UniProtKB-KW"/>
</dbReference>
<evidence type="ECO:0000256" key="1">
    <source>
        <dbReference type="ARBA" id="ARBA00006525"/>
    </source>
</evidence>
<dbReference type="Proteomes" id="UP000027341">
    <property type="component" value="Unassembled WGS sequence"/>
</dbReference>
<proteinExistence type="inferred from homology"/>
<dbReference type="Pfam" id="PF17782">
    <property type="entry name" value="WHD_DprA"/>
    <property type="match status" value="1"/>
</dbReference>
<dbReference type="InterPro" id="IPR003488">
    <property type="entry name" value="DprA"/>
</dbReference>
<dbReference type="InterPro" id="IPR041614">
    <property type="entry name" value="DprA_WH"/>
</dbReference>
<keyword evidence="4" id="KW-0238">DNA-binding</keyword>
<evidence type="ECO:0000313" key="4">
    <source>
        <dbReference type="EMBL" id="KDN95853.1"/>
    </source>
</evidence>
<comment type="similarity">
    <text evidence="1">Belongs to the DprA/Smf family.</text>
</comment>
<dbReference type="PANTHER" id="PTHR43022:SF1">
    <property type="entry name" value="PROTEIN SMF"/>
    <property type="match status" value="1"/>
</dbReference>
<sequence length="372" mass="40862">MNRTGTYLKLHFARVKATQLEAIRSRFGSLDKAVEASQAEWEKSGILTQRQLERLFDDELSERLQQAEAWAQQENHHIVCIEGEAYPPMLAEISDPPILLYAMGKVELLSDPQIGIVGSRNATKYGISIAKDFAEYFTKVGMTVTSGLASGIDQAAHEGALHSERFPGTTIAVVATGLDRVYPASNRDLAYKISQVGVLVSEYPLGTKPLAHQFPERNRIISGLSLGVLVVEAALKSGSLITARLAMEQGREVFAVPGSINSPHSKGCHQLIRQGAKLAESGQDVLEDLSGLIELSLSDEFTSLSSSFNQEKTAEKLSEEGLLKWIEYEPISLDELSVLSKWPVSEIQSQLLILEVTGRIEAMSAGRWRRLK</sequence>
<comment type="caution">
    <text evidence="4">The sequence shown here is derived from an EMBL/GenBank/DDBJ whole genome shotgun (WGS) entry which is preliminary data.</text>
</comment>
<dbReference type="Gene3D" id="1.10.10.10">
    <property type="entry name" value="Winged helix-like DNA-binding domain superfamily/Winged helix DNA-binding domain"/>
    <property type="match status" value="1"/>
</dbReference>
<dbReference type="NCBIfam" id="TIGR00732">
    <property type="entry name" value="dprA"/>
    <property type="match status" value="1"/>
</dbReference>
<dbReference type="Gene3D" id="3.40.50.450">
    <property type="match status" value="1"/>
</dbReference>
<dbReference type="PANTHER" id="PTHR43022">
    <property type="entry name" value="PROTEIN SMF"/>
    <property type="match status" value="1"/>
</dbReference>
<dbReference type="InterPro" id="IPR057666">
    <property type="entry name" value="DrpA_SLOG"/>
</dbReference>
<evidence type="ECO:0000259" key="3">
    <source>
        <dbReference type="Pfam" id="PF17782"/>
    </source>
</evidence>
<gene>
    <name evidence="4" type="ORF">EI16_06035</name>
</gene>
<dbReference type="Pfam" id="PF02481">
    <property type="entry name" value="DNA_processg_A"/>
    <property type="match status" value="1"/>
</dbReference>
<name>A0A066ZPW6_HYDMR</name>
<dbReference type="InterPro" id="IPR036388">
    <property type="entry name" value="WH-like_DNA-bd_sf"/>
</dbReference>
<reference evidence="4 5" key="1">
    <citation type="submission" date="2014-04" db="EMBL/GenBank/DDBJ databases">
        <title>Draft genome sequence of Hydrogenovibrio marinus MH-110, a model organism for aerobic H2 metabolism.</title>
        <authorList>
            <person name="Cha H.J."/>
            <person name="Jo B.H."/>
            <person name="Hwang B.H."/>
        </authorList>
    </citation>
    <scope>NUCLEOTIDE SEQUENCE [LARGE SCALE GENOMIC DNA]</scope>
    <source>
        <strain evidence="4 5">MH-110</strain>
    </source>
</reference>
<accession>A0A066ZPW6</accession>
<dbReference type="STRING" id="28885.EI16_06035"/>
<dbReference type="EMBL" id="JMIU01000001">
    <property type="protein sequence ID" value="KDN95853.1"/>
    <property type="molecule type" value="Genomic_DNA"/>
</dbReference>
<organism evidence="4 5">
    <name type="scientific">Hydrogenovibrio marinus</name>
    <dbReference type="NCBI Taxonomy" id="28885"/>
    <lineage>
        <taxon>Bacteria</taxon>
        <taxon>Pseudomonadati</taxon>
        <taxon>Pseudomonadota</taxon>
        <taxon>Gammaproteobacteria</taxon>
        <taxon>Thiotrichales</taxon>
        <taxon>Piscirickettsiaceae</taxon>
        <taxon>Hydrogenovibrio</taxon>
    </lineage>
</organism>
<feature type="domain" description="Smf/DprA SLOG" evidence="2">
    <location>
        <begin position="78"/>
        <end position="289"/>
    </location>
</feature>